<reference evidence="2 3" key="1">
    <citation type="journal article" date="2023" name="G3 (Bethesda)">
        <title>A chromosome-length genome assembly and annotation of blackberry (Rubus argutus, cv. 'Hillquist').</title>
        <authorList>
            <person name="Bruna T."/>
            <person name="Aryal R."/>
            <person name="Dudchenko O."/>
            <person name="Sargent D.J."/>
            <person name="Mead D."/>
            <person name="Buti M."/>
            <person name="Cavallini A."/>
            <person name="Hytonen T."/>
            <person name="Andres J."/>
            <person name="Pham M."/>
            <person name="Weisz D."/>
            <person name="Mascagni F."/>
            <person name="Usai G."/>
            <person name="Natali L."/>
            <person name="Bassil N."/>
            <person name="Fernandez G.E."/>
            <person name="Lomsadze A."/>
            <person name="Armour M."/>
            <person name="Olukolu B."/>
            <person name="Poorten T."/>
            <person name="Britton C."/>
            <person name="Davik J."/>
            <person name="Ashrafi H."/>
            <person name="Aiden E.L."/>
            <person name="Borodovsky M."/>
            <person name="Worthington M."/>
        </authorList>
    </citation>
    <scope>NUCLEOTIDE SEQUENCE [LARGE SCALE GENOMIC DNA]</scope>
    <source>
        <strain evidence="2">PI 553951</strain>
    </source>
</reference>
<dbReference type="Proteomes" id="UP001457282">
    <property type="component" value="Unassembled WGS sequence"/>
</dbReference>
<evidence type="ECO:0000313" key="2">
    <source>
        <dbReference type="EMBL" id="KAK9914247.1"/>
    </source>
</evidence>
<organism evidence="2 3">
    <name type="scientific">Rubus argutus</name>
    <name type="common">Southern blackberry</name>
    <dbReference type="NCBI Taxonomy" id="59490"/>
    <lineage>
        <taxon>Eukaryota</taxon>
        <taxon>Viridiplantae</taxon>
        <taxon>Streptophyta</taxon>
        <taxon>Embryophyta</taxon>
        <taxon>Tracheophyta</taxon>
        <taxon>Spermatophyta</taxon>
        <taxon>Magnoliopsida</taxon>
        <taxon>eudicotyledons</taxon>
        <taxon>Gunneridae</taxon>
        <taxon>Pentapetalae</taxon>
        <taxon>rosids</taxon>
        <taxon>fabids</taxon>
        <taxon>Rosales</taxon>
        <taxon>Rosaceae</taxon>
        <taxon>Rosoideae</taxon>
        <taxon>Rosoideae incertae sedis</taxon>
        <taxon>Rubus</taxon>
    </lineage>
</organism>
<accession>A0AAW1W435</accession>
<gene>
    <name evidence="2" type="ORF">M0R45_038037</name>
</gene>
<protein>
    <submittedName>
        <fullName evidence="2">Uncharacterized protein</fullName>
    </submittedName>
</protein>
<comment type="caution">
    <text evidence="2">The sequence shown here is derived from an EMBL/GenBank/DDBJ whole genome shotgun (WGS) entry which is preliminary data.</text>
</comment>
<dbReference type="InterPro" id="IPR038824">
    <property type="entry name" value="SHOC1-like"/>
</dbReference>
<dbReference type="EMBL" id="JBEDUW010000007">
    <property type="protein sequence ID" value="KAK9914247.1"/>
    <property type="molecule type" value="Genomic_DNA"/>
</dbReference>
<keyword evidence="3" id="KW-1185">Reference proteome</keyword>
<name>A0AAW1W435_RUBAR</name>
<proteinExistence type="predicted"/>
<evidence type="ECO:0000256" key="1">
    <source>
        <dbReference type="SAM" id="MobiDB-lite"/>
    </source>
</evidence>
<dbReference type="AlphaFoldDB" id="A0AAW1W435"/>
<evidence type="ECO:0000313" key="3">
    <source>
        <dbReference type="Proteomes" id="UP001457282"/>
    </source>
</evidence>
<sequence>MRTRFLNIDYFTPNPFQTLETPTFLHLPIPNLPHHNLSTSDVVRALIRFDSFLKVSLQIEQLPINAALSKFFSDVLPQNIAVDVAEFEAAVSSPTRSNELRFWEQKANVGPKNPITAGSKSLETEFQNEDAGRTDGDNDALQCEVLQFETQELDVFLENAYNYEKDEIPILSEVPEETLNLAMQYPWDVHESVHTVEDFKSEYPMDQKVYSFEDGGSCQDQMHSYQTPFPMLEANEIALQDLTALSIEDELSSVYENIEPQHLAQNHNLNGKELLGSKEHEMLELLSDHCLSKQCVGSDLRSLDIPPEMDLLSMVEMSQIQGNTQGTSIGSYYQSASSVVFQEFQILDLDLSLTFEVLFNAQTENEPETCEWMFNEDMSFNNLIVSHELTLVDDTFKSLPVPVLSDHAKISSSYVVIEEALTDVKPQPLSASDRIYLDWHLLEKDSTCQVYSCQKKMLEDMNPLSIDIDWNSFDDGKFYALAFSDDAVDYTEEKELQEFLSDAIMLTGHLGEASTRLSGDNFPLTKKGEHIDKRSFVDGLNPEESKEFQALLSDDIHFPTGHLGDASSKLSGGNFPQPKIYSI</sequence>
<dbReference type="GO" id="GO:0000712">
    <property type="term" value="P:resolution of meiotic recombination intermediates"/>
    <property type="evidence" value="ECO:0007669"/>
    <property type="project" value="TreeGrafter"/>
</dbReference>
<dbReference type="PANTHER" id="PTHR35764">
    <property type="entry name" value="PROTEIN SHORTAGE IN CHIASMATA 1"/>
    <property type="match status" value="1"/>
</dbReference>
<feature type="compositionally biased region" description="Polar residues" evidence="1">
    <location>
        <begin position="116"/>
        <end position="125"/>
    </location>
</feature>
<dbReference type="PANTHER" id="PTHR35764:SF1">
    <property type="entry name" value="PROTEIN SHORTAGE IN CHIASMATA 1"/>
    <property type="match status" value="1"/>
</dbReference>
<feature type="region of interest" description="Disordered" evidence="1">
    <location>
        <begin position="111"/>
        <end position="136"/>
    </location>
</feature>